<dbReference type="EMBL" id="JAHYIQ010000015">
    <property type="protein sequence ID" value="KAK1125611.1"/>
    <property type="molecule type" value="Genomic_DNA"/>
</dbReference>
<feature type="region of interest" description="Disordered" evidence="1">
    <location>
        <begin position="36"/>
        <end position="62"/>
    </location>
</feature>
<evidence type="ECO:0000313" key="2">
    <source>
        <dbReference type="EMBL" id="KAK1125611.1"/>
    </source>
</evidence>
<proteinExistence type="predicted"/>
<protein>
    <submittedName>
        <fullName evidence="2">Uncharacterized protein</fullName>
    </submittedName>
</protein>
<evidence type="ECO:0000256" key="1">
    <source>
        <dbReference type="SAM" id="MobiDB-lite"/>
    </source>
</evidence>
<keyword evidence="3" id="KW-1185">Reference proteome</keyword>
<accession>A0AA40KM66</accession>
<sequence length="79" mass="8838">MYGGGFVKSPVMNGFVACPFYFLLRRPVLECLDRRSSSSSHRGSQCPRHDTPLAQSTDQLPDPDTRFVGPFVIVVWCGF</sequence>
<comment type="caution">
    <text evidence="2">The sequence shown here is derived from an EMBL/GenBank/DDBJ whole genome shotgun (WGS) entry which is preliminary data.</text>
</comment>
<dbReference type="Proteomes" id="UP001177670">
    <property type="component" value="Unassembled WGS sequence"/>
</dbReference>
<evidence type="ECO:0000313" key="3">
    <source>
        <dbReference type="Proteomes" id="UP001177670"/>
    </source>
</evidence>
<name>A0AA40KM66_9HYME</name>
<dbReference type="AlphaFoldDB" id="A0AA40KM66"/>
<gene>
    <name evidence="2" type="ORF">K0M31_005172</name>
</gene>
<organism evidence="2 3">
    <name type="scientific">Melipona bicolor</name>
    <dbReference type="NCBI Taxonomy" id="60889"/>
    <lineage>
        <taxon>Eukaryota</taxon>
        <taxon>Metazoa</taxon>
        <taxon>Ecdysozoa</taxon>
        <taxon>Arthropoda</taxon>
        <taxon>Hexapoda</taxon>
        <taxon>Insecta</taxon>
        <taxon>Pterygota</taxon>
        <taxon>Neoptera</taxon>
        <taxon>Endopterygota</taxon>
        <taxon>Hymenoptera</taxon>
        <taxon>Apocrita</taxon>
        <taxon>Aculeata</taxon>
        <taxon>Apoidea</taxon>
        <taxon>Anthophila</taxon>
        <taxon>Apidae</taxon>
        <taxon>Melipona</taxon>
    </lineage>
</organism>
<reference evidence="2" key="1">
    <citation type="submission" date="2021-10" db="EMBL/GenBank/DDBJ databases">
        <title>Melipona bicolor Genome sequencing and assembly.</title>
        <authorList>
            <person name="Araujo N.S."/>
            <person name="Arias M.C."/>
        </authorList>
    </citation>
    <scope>NUCLEOTIDE SEQUENCE</scope>
    <source>
        <strain evidence="2">USP_2M_L1-L4_2017</strain>
        <tissue evidence="2">Whole body</tissue>
    </source>
</reference>